<dbReference type="CDD" id="cd06558">
    <property type="entry name" value="crotonase-like"/>
    <property type="match status" value="1"/>
</dbReference>
<dbReference type="SUPFAM" id="SSF52096">
    <property type="entry name" value="ClpP/crotonase"/>
    <property type="match status" value="1"/>
</dbReference>
<dbReference type="Gene3D" id="3.90.226.10">
    <property type="entry name" value="2-enoyl-CoA Hydratase, Chain A, domain 1"/>
    <property type="match status" value="1"/>
</dbReference>
<evidence type="ECO:0000256" key="1">
    <source>
        <dbReference type="ARBA" id="ARBA00004275"/>
    </source>
</evidence>
<proteinExistence type="predicted"/>
<dbReference type="PANTHER" id="PTHR43684">
    <property type="match status" value="1"/>
</dbReference>
<dbReference type="AlphaFoldDB" id="A0A928V683"/>
<dbReference type="RefSeq" id="WP_193909069.1">
    <property type="nucleotide sequence ID" value="NZ_PRDL01000001.1"/>
</dbReference>
<evidence type="ECO:0000313" key="4">
    <source>
        <dbReference type="EMBL" id="MBE8717309.1"/>
    </source>
</evidence>
<organism evidence="4 5">
    <name type="scientific">Cellvibrio polysaccharolyticus</name>
    <dbReference type="NCBI Taxonomy" id="2082724"/>
    <lineage>
        <taxon>Bacteria</taxon>
        <taxon>Pseudomonadati</taxon>
        <taxon>Pseudomonadota</taxon>
        <taxon>Gammaproteobacteria</taxon>
        <taxon>Cellvibrionales</taxon>
        <taxon>Cellvibrionaceae</taxon>
        <taxon>Cellvibrio</taxon>
    </lineage>
</organism>
<dbReference type="PANTHER" id="PTHR43684:SF1">
    <property type="entry name" value="ENOYL-COA DELTA ISOMERASE 2"/>
    <property type="match status" value="1"/>
</dbReference>
<evidence type="ECO:0000256" key="2">
    <source>
        <dbReference type="ARBA" id="ARBA00023140"/>
    </source>
</evidence>
<dbReference type="InterPro" id="IPR029045">
    <property type="entry name" value="ClpP/crotonase-like_dom_sf"/>
</dbReference>
<gene>
    <name evidence="4" type="ORF">C4F51_08925</name>
</gene>
<keyword evidence="3" id="KW-0413">Isomerase</keyword>
<accession>A0A928V683</accession>
<dbReference type="GO" id="GO:0004165">
    <property type="term" value="F:delta(3)-delta(2)-enoyl-CoA isomerase activity"/>
    <property type="evidence" value="ECO:0007669"/>
    <property type="project" value="UniProtKB-ARBA"/>
</dbReference>
<comment type="caution">
    <text evidence="4">The sequence shown here is derived from an EMBL/GenBank/DDBJ whole genome shotgun (WGS) entry which is preliminary data.</text>
</comment>
<reference evidence="4" key="1">
    <citation type="submission" date="2018-07" db="EMBL/GenBank/DDBJ databases">
        <title>Genome assembly of strain Ka43.</title>
        <authorList>
            <person name="Kukolya J."/>
            <person name="Nagy I."/>
            <person name="Horvath B."/>
            <person name="Toth A."/>
        </authorList>
    </citation>
    <scope>NUCLEOTIDE SEQUENCE</scope>
    <source>
        <strain evidence="4">KB43</strain>
    </source>
</reference>
<evidence type="ECO:0000313" key="5">
    <source>
        <dbReference type="Proteomes" id="UP000652567"/>
    </source>
</evidence>
<name>A0A928V683_9GAMM</name>
<dbReference type="EMBL" id="PRDL01000001">
    <property type="protein sequence ID" value="MBE8717309.1"/>
    <property type="molecule type" value="Genomic_DNA"/>
</dbReference>
<keyword evidence="2" id="KW-0576">Peroxisome</keyword>
<sequence length="266" mass="28992">MHPFLKDFQVSSERIAVSLKGGVLQLVLNRPERRNALSLDMYSCLADALIHAKNSSDVRVIVLRSEGDTFTSGNDLKDFMNEPEIHEAHPVVRFMRALAHSEQPVVALVQGAAVGIGATMLLHCDLVYLADDAWLQLPFIDLGLSPEYASSYLLPRFLGHVRAAELLLFGERISAEEAEHWGIVNAVWPGSKLLASGLEKAARLAAKPPKALARSKALLKLSQNNGVDLAIAAEFMGFAEGLQSAECREAISAFFEKRAPDFSNAS</sequence>
<keyword evidence="5" id="KW-1185">Reference proteome</keyword>
<dbReference type="InterPro" id="IPR051053">
    <property type="entry name" value="ECH/Chromodomain_protein"/>
</dbReference>
<dbReference type="InterPro" id="IPR001753">
    <property type="entry name" value="Enoyl-CoA_hydra/iso"/>
</dbReference>
<dbReference type="Pfam" id="PF00378">
    <property type="entry name" value="ECH_1"/>
    <property type="match status" value="1"/>
</dbReference>
<evidence type="ECO:0000256" key="3">
    <source>
        <dbReference type="ARBA" id="ARBA00023235"/>
    </source>
</evidence>
<dbReference type="Proteomes" id="UP000652567">
    <property type="component" value="Unassembled WGS sequence"/>
</dbReference>
<protein>
    <submittedName>
        <fullName evidence="4">Enoyl-CoA hydratase</fullName>
    </submittedName>
</protein>
<comment type="subcellular location">
    <subcellularLocation>
        <location evidence="1">Peroxisome</location>
    </subcellularLocation>
</comment>